<dbReference type="GO" id="GO:0004714">
    <property type="term" value="F:transmembrane receptor protein tyrosine kinase activity"/>
    <property type="evidence" value="ECO:0007669"/>
    <property type="project" value="InterPro"/>
</dbReference>
<name>A0A9R1UFL2_LACSA</name>
<dbReference type="SMART" id="SM00220">
    <property type="entry name" value="S_TKc"/>
    <property type="match status" value="1"/>
</dbReference>
<dbReference type="PROSITE" id="PS50011">
    <property type="entry name" value="PROTEIN_KINASE_DOM"/>
    <property type="match status" value="1"/>
</dbReference>
<dbReference type="Pfam" id="PF14299">
    <property type="entry name" value="PP2"/>
    <property type="match status" value="2"/>
</dbReference>
<dbReference type="PANTHER" id="PTHR27003:SF380">
    <property type="entry name" value="MITOGEN-ACTIVATED PROTEIN (MAP) KINASE KINASE KINASE STE11, CRYPTOCOCCUS-RELATED"/>
    <property type="match status" value="1"/>
</dbReference>
<evidence type="ECO:0000256" key="2">
    <source>
        <dbReference type="ARBA" id="ARBA00022679"/>
    </source>
</evidence>
<gene>
    <name evidence="7" type="ORF">LSAT_V11C900505910</name>
</gene>
<dbReference type="EMBL" id="NBSK02000009">
    <property type="protein sequence ID" value="KAJ0186113.1"/>
    <property type="molecule type" value="Genomic_DNA"/>
</dbReference>
<dbReference type="Gene3D" id="3.30.200.20">
    <property type="entry name" value="Phosphorylase Kinase, domain 1"/>
    <property type="match status" value="1"/>
</dbReference>
<keyword evidence="8" id="KW-1185">Reference proteome</keyword>
<evidence type="ECO:0000313" key="7">
    <source>
        <dbReference type="EMBL" id="KAJ0186113.1"/>
    </source>
</evidence>
<reference evidence="7 8" key="1">
    <citation type="journal article" date="2017" name="Nat. Commun.">
        <title>Genome assembly with in vitro proximity ligation data and whole-genome triplication in lettuce.</title>
        <authorList>
            <person name="Reyes-Chin-Wo S."/>
            <person name="Wang Z."/>
            <person name="Yang X."/>
            <person name="Kozik A."/>
            <person name="Arikit S."/>
            <person name="Song C."/>
            <person name="Xia L."/>
            <person name="Froenicke L."/>
            <person name="Lavelle D.O."/>
            <person name="Truco M.J."/>
            <person name="Xia R."/>
            <person name="Zhu S."/>
            <person name="Xu C."/>
            <person name="Xu H."/>
            <person name="Xu X."/>
            <person name="Cox K."/>
            <person name="Korf I."/>
            <person name="Meyers B.C."/>
            <person name="Michelmore R.W."/>
        </authorList>
    </citation>
    <scope>NUCLEOTIDE SEQUENCE [LARGE SCALE GENOMIC DNA]</scope>
    <source>
        <strain evidence="8">cv. Salinas</strain>
        <tissue evidence="7">Seedlings</tissue>
    </source>
</reference>
<dbReference type="Gene3D" id="1.10.510.10">
    <property type="entry name" value="Transferase(Phosphotransferase) domain 1"/>
    <property type="match status" value="1"/>
</dbReference>
<dbReference type="Pfam" id="PF00069">
    <property type="entry name" value="Pkinase"/>
    <property type="match status" value="1"/>
</dbReference>
<dbReference type="GO" id="GO:0005524">
    <property type="term" value="F:ATP binding"/>
    <property type="evidence" value="ECO:0007669"/>
    <property type="project" value="UniProtKB-KW"/>
</dbReference>
<evidence type="ECO:0000256" key="5">
    <source>
        <dbReference type="ARBA" id="ARBA00022840"/>
    </source>
</evidence>
<dbReference type="GO" id="GO:0004674">
    <property type="term" value="F:protein serine/threonine kinase activity"/>
    <property type="evidence" value="ECO:0007669"/>
    <property type="project" value="UniProtKB-KW"/>
</dbReference>
<evidence type="ECO:0000256" key="1">
    <source>
        <dbReference type="ARBA" id="ARBA00022527"/>
    </source>
</evidence>
<dbReference type="Proteomes" id="UP000235145">
    <property type="component" value="Unassembled WGS sequence"/>
</dbReference>
<proteinExistence type="predicted"/>
<keyword evidence="4" id="KW-0418">Kinase</keyword>
<dbReference type="GO" id="GO:0005886">
    <property type="term" value="C:plasma membrane"/>
    <property type="evidence" value="ECO:0000318"/>
    <property type="project" value="GO_Central"/>
</dbReference>
<evidence type="ECO:0000256" key="3">
    <source>
        <dbReference type="ARBA" id="ARBA00022741"/>
    </source>
</evidence>
<accession>A0A9R1UFL2</accession>
<dbReference type="FunFam" id="3.30.200.20:FF:000039">
    <property type="entry name" value="receptor-like protein kinase FERONIA"/>
    <property type="match status" value="1"/>
</dbReference>
<dbReference type="InterPro" id="IPR045272">
    <property type="entry name" value="ANXUR1/2-like"/>
</dbReference>
<keyword evidence="1" id="KW-0723">Serine/threonine-protein kinase</keyword>
<dbReference type="Gramene" id="rna-gnl|WGS:NBSK|LSAT_9X125121_mrna">
    <property type="protein sequence ID" value="cds-PLY90199.1"/>
    <property type="gene ID" value="gene-LSAT_9X125121"/>
</dbReference>
<dbReference type="SUPFAM" id="SSF56112">
    <property type="entry name" value="Protein kinase-like (PK-like)"/>
    <property type="match status" value="1"/>
</dbReference>
<dbReference type="InterPro" id="IPR025886">
    <property type="entry name" value="PP2-like"/>
</dbReference>
<keyword evidence="3" id="KW-0547">Nucleotide-binding</keyword>
<dbReference type="AlphaFoldDB" id="A0A9R1UFL2"/>
<comment type="caution">
    <text evidence="7">The sequence shown here is derived from an EMBL/GenBank/DDBJ whole genome shotgun (WGS) entry which is preliminary data.</text>
</comment>
<dbReference type="InterPro" id="IPR008271">
    <property type="entry name" value="Ser/Thr_kinase_AS"/>
</dbReference>
<feature type="domain" description="Protein kinase" evidence="6">
    <location>
        <begin position="21"/>
        <end position="299"/>
    </location>
</feature>
<dbReference type="PANTHER" id="PTHR27003">
    <property type="entry name" value="OS07G0166700 PROTEIN"/>
    <property type="match status" value="1"/>
</dbReference>
<organism evidence="7 8">
    <name type="scientific">Lactuca sativa</name>
    <name type="common">Garden lettuce</name>
    <dbReference type="NCBI Taxonomy" id="4236"/>
    <lineage>
        <taxon>Eukaryota</taxon>
        <taxon>Viridiplantae</taxon>
        <taxon>Streptophyta</taxon>
        <taxon>Embryophyta</taxon>
        <taxon>Tracheophyta</taxon>
        <taxon>Spermatophyta</taxon>
        <taxon>Magnoliopsida</taxon>
        <taxon>eudicotyledons</taxon>
        <taxon>Gunneridae</taxon>
        <taxon>Pentapetalae</taxon>
        <taxon>asterids</taxon>
        <taxon>campanulids</taxon>
        <taxon>Asterales</taxon>
        <taxon>Asteraceae</taxon>
        <taxon>Cichorioideae</taxon>
        <taxon>Cichorieae</taxon>
        <taxon>Lactucinae</taxon>
        <taxon>Lactuca</taxon>
    </lineage>
</organism>
<evidence type="ECO:0000259" key="6">
    <source>
        <dbReference type="PROSITE" id="PS50011"/>
    </source>
</evidence>
<keyword evidence="5" id="KW-0067">ATP-binding</keyword>
<dbReference type="InterPro" id="IPR011009">
    <property type="entry name" value="Kinase-like_dom_sf"/>
</dbReference>
<dbReference type="InterPro" id="IPR000719">
    <property type="entry name" value="Prot_kinase_dom"/>
</dbReference>
<sequence length="729" mass="85250">MEHFDHLKIRMEDIISATGNFSHDRLIGRGGFGPVYKGELSLSTPTMVAFKRLDRRLGQGNTEFWKEITMLSELKHTNLVSLMHFCIQGDERVLVYEYASRGSLDRYISDVSLTWTQRLDICLQAARALKYLHDPKKPQGRVLHRDIKSSNILLDDKWTPKVSDFGLSKIGVSNQPHTVVVSNPVGTVGYCDPLYWEMGFLSKESDVYSFGVVLFEVMCGRLCTEYHNDKHTSLVSWWKKCCDEKKLDGIIFQHIKEEIEWDSLITFSTIANRCTSRERKERPTMDEIVEELQIAHEQQNINSNVPLIEMLERAVPPLSYTSQKELISLLSKGILVDEGKRWVKINKNKQFHEMISAAECIHGGRFIRCSDDYSRFSNIFISFSSDFKVEVRTRFLSPHVTYTINLVFKHEINKYGIYVPFIYKLKEETHYSKSHIVQLRKDGWLMAELYRFTSYKEEHEFKIDFLQFAITSRWRHLEGIEFRPMEHEARGDRKGKHTRSRSGLDTELEQKMILDYMDLIRLSKDNLQWTTKKDFYFLLRKGFLIHEGEKWISISKNMKKRLMISARSILIERDWIWKSLPESRFQVVAESIDSHKLTIDFQIKSELLSLETSYSCHLIYRLPDQYSLLEDFITIRSTGSSNYVQSYYLVPAPPTPIFRSMADEKYDKSSHSHKIKGYPKMRKDGWMDLTLCEVSTKDTQVIKMCLECRGSKVTQFVGLVIQGIEFKPL</sequence>
<evidence type="ECO:0000313" key="8">
    <source>
        <dbReference type="Proteomes" id="UP000235145"/>
    </source>
</evidence>
<dbReference type="OrthoDB" id="1521893at2759"/>
<protein>
    <recommendedName>
        <fullName evidence="6">Protein kinase domain-containing protein</fullName>
    </recommendedName>
</protein>
<keyword evidence="2" id="KW-0808">Transferase</keyword>
<evidence type="ECO:0000256" key="4">
    <source>
        <dbReference type="ARBA" id="ARBA00022777"/>
    </source>
</evidence>
<dbReference type="PROSITE" id="PS00108">
    <property type="entry name" value="PROTEIN_KINASE_ST"/>
    <property type="match status" value="1"/>
</dbReference>
<dbReference type="GO" id="GO:0004672">
    <property type="term" value="F:protein kinase activity"/>
    <property type="evidence" value="ECO:0000318"/>
    <property type="project" value="GO_Central"/>
</dbReference>